<keyword evidence="6" id="KW-1185">Reference proteome</keyword>
<evidence type="ECO:0000256" key="2">
    <source>
        <dbReference type="ARBA" id="ARBA00022801"/>
    </source>
</evidence>
<feature type="domain" description="GH26" evidence="4">
    <location>
        <begin position="1"/>
        <end position="296"/>
    </location>
</feature>
<comment type="caution">
    <text evidence="5">The sequence shown here is derived from an EMBL/GenBank/DDBJ whole genome shotgun (WGS) entry which is preliminary data.</text>
</comment>
<dbReference type="RefSeq" id="WP_227260814.1">
    <property type="nucleotide sequence ID" value="NZ_BAAADU010000002.1"/>
</dbReference>
<dbReference type="PANTHER" id="PTHR40079">
    <property type="entry name" value="MANNAN ENDO-1,4-BETA-MANNOSIDASE E-RELATED"/>
    <property type="match status" value="1"/>
</dbReference>
<dbReference type="PANTHER" id="PTHR40079:SF4">
    <property type="entry name" value="GH26 DOMAIN-CONTAINING PROTEIN-RELATED"/>
    <property type="match status" value="1"/>
</dbReference>
<evidence type="ECO:0000256" key="1">
    <source>
        <dbReference type="ARBA" id="ARBA00007754"/>
    </source>
</evidence>
<evidence type="ECO:0000259" key="4">
    <source>
        <dbReference type="PROSITE" id="PS51764"/>
    </source>
</evidence>
<gene>
    <name evidence="5" type="ORF">GCM10009019_15010</name>
</gene>
<dbReference type="GO" id="GO:0006080">
    <property type="term" value="P:substituted mannan metabolic process"/>
    <property type="evidence" value="ECO:0007669"/>
    <property type="project" value="InterPro"/>
</dbReference>
<dbReference type="InterPro" id="IPR022790">
    <property type="entry name" value="GH26_dom"/>
</dbReference>
<organism evidence="5 6">
    <name type="scientific">Salarchaeum japonicum</name>
    <dbReference type="NCBI Taxonomy" id="555573"/>
    <lineage>
        <taxon>Archaea</taxon>
        <taxon>Methanobacteriati</taxon>
        <taxon>Methanobacteriota</taxon>
        <taxon>Stenosarchaea group</taxon>
        <taxon>Halobacteria</taxon>
        <taxon>Halobacteriales</taxon>
        <taxon>Halobacteriaceae</taxon>
    </lineage>
</organism>
<sequence length="312" mass="35104">MTESLRTGAFVGSTVESFSRADAMERWQGAGLDVQNVFATWDTAVDPLHGVFDRRLRAIDAAGRTPMLTWEPFTDDPEETPADVASRIVAGEHDDYLAAFARFLREWLDADETRRLFLRFAHEPNGDWYPWSPATGGPGGADAYVELWRYVRDALALDDRADRVNWVWAPNHVDVGGYDAESLYPGEAYVDWVGVDGFNWGATESWSAWQSPREVFDDMLGRVAELGDHSLCIPEYASTSVTADGHDVSAKNRWIREFFAYARDSPVELAVWFNIDKETDWAVFDAERGDTVVSVGDERYTAYSAYGREVGQ</sequence>
<dbReference type="SUPFAM" id="SSF51445">
    <property type="entry name" value="(Trans)glycosidases"/>
    <property type="match status" value="1"/>
</dbReference>
<dbReference type="GeneID" id="68573823"/>
<dbReference type="Proteomes" id="UP001500194">
    <property type="component" value="Unassembled WGS sequence"/>
</dbReference>
<dbReference type="PRINTS" id="PR00739">
    <property type="entry name" value="GLHYDRLASE26"/>
</dbReference>
<dbReference type="EMBL" id="BAAADU010000002">
    <property type="protein sequence ID" value="GAA0652752.1"/>
    <property type="molecule type" value="Genomic_DNA"/>
</dbReference>
<evidence type="ECO:0000313" key="5">
    <source>
        <dbReference type="EMBL" id="GAA0652752.1"/>
    </source>
</evidence>
<keyword evidence="2" id="KW-0378">Hydrolase</keyword>
<name>A0AAV3T0C7_9EURY</name>
<dbReference type="InterPro" id="IPR017853">
    <property type="entry name" value="GH"/>
</dbReference>
<dbReference type="GO" id="GO:0016985">
    <property type="term" value="F:mannan endo-1,4-beta-mannosidase activity"/>
    <property type="evidence" value="ECO:0007669"/>
    <property type="project" value="InterPro"/>
</dbReference>
<proteinExistence type="inferred from homology"/>
<keyword evidence="3" id="KW-0326">Glycosidase</keyword>
<dbReference type="Pfam" id="PF02156">
    <property type="entry name" value="Glyco_hydro_26"/>
    <property type="match status" value="1"/>
</dbReference>
<dbReference type="AlphaFoldDB" id="A0AAV3T0C7"/>
<evidence type="ECO:0000313" key="6">
    <source>
        <dbReference type="Proteomes" id="UP001500194"/>
    </source>
</evidence>
<protein>
    <recommendedName>
        <fullName evidence="4">GH26 domain-containing protein</fullName>
    </recommendedName>
</protein>
<dbReference type="InterPro" id="IPR000805">
    <property type="entry name" value="Glyco_hydro_26"/>
</dbReference>
<dbReference type="Gene3D" id="3.20.20.80">
    <property type="entry name" value="Glycosidases"/>
    <property type="match status" value="1"/>
</dbReference>
<comment type="similarity">
    <text evidence="1">Belongs to the glycosyl hydrolase 26 family.</text>
</comment>
<accession>A0AAV3T0C7</accession>
<dbReference type="PROSITE" id="PS51764">
    <property type="entry name" value="GH26"/>
    <property type="match status" value="1"/>
</dbReference>
<reference evidence="5 6" key="1">
    <citation type="journal article" date="2019" name="Int. J. Syst. Evol. Microbiol.">
        <title>The Global Catalogue of Microorganisms (GCM) 10K type strain sequencing project: providing services to taxonomists for standard genome sequencing and annotation.</title>
        <authorList>
            <consortium name="The Broad Institute Genomics Platform"/>
            <consortium name="The Broad Institute Genome Sequencing Center for Infectious Disease"/>
            <person name="Wu L."/>
            <person name="Ma J."/>
        </authorList>
    </citation>
    <scope>NUCLEOTIDE SEQUENCE [LARGE SCALE GENOMIC DNA]</scope>
    <source>
        <strain evidence="5 6">JCM 16327</strain>
    </source>
</reference>
<evidence type="ECO:0000256" key="3">
    <source>
        <dbReference type="ARBA" id="ARBA00023295"/>
    </source>
</evidence>